<accession>A0A839IQM1</accession>
<dbReference type="EMBL" id="JACJFM010000013">
    <property type="protein sequence ID" value="MBB1487231.1"/>
    <property type="molecule type" value="Genomic_DNA"/>
</dbReference>
<evidence type="ECO:0008006" key="3">
    <source>
        <dbReference type="Google" id="ProtNLM"/>
    </source>
</evidence>
<evidence type="ECO:0000313" key="1">
    <source>
        <dbReference type="EMBL" id="MBB1487231.1"/>
    </source>
</evidence>
<sequence>MKELRGRWKIVEMEQWDQDYIDLVEPGYISFGSDQRGEFVFGTVQGFLDCRYSGKGQPLKAEFSWDGSSEYDPVSGRGWVEVTGKDQIYGMLYFHLGDESWFKAIKE</sequence>
<organism evidence="1 2">
    <name type="scientific">Oceanospirillum sediminis</name>
    <dbReference type="NCBI Taxonomy" id="2760088"/>
    <lineage>
        <taxon>Bacteria</taxon>
        <taxon>Pseudomonadati</taxon>
        <taxon>Pseudomonadota</taxon>
        <taxon>Gammaproteobacteria</taxon>
        <taxon>Oceanospirillales</taxon>
        <taxon>Oceanospirillaceae</taxon>
        <taxon>Oceanospirillum</taxon>
    </lineage>
</organism>
<name>A0A839IQM1_9GAMM</name>
<keyword evidence="2" id="KW-1185">Reference proteome</keyword>
<protein>
    <recommendedName>
        <fullName evidence="3">Lipocalin-like domain-containing protein</fullName>
    </recommendedName>
</protein>
<reference evidence="1 2" key="1">
    <citation type="submission" date="2020-08" db="EMBL/GenBank/DDBJ databases">
        <title>Oceanospirillum sp. nov. isolated from marine sediment.</title>
        <authorList>
            <person name="Ji X."/>
        </authorList>
    </citation>
    <scope>NUCLEOTIDE SEQUENCE [LARGE SCALE GENOMIC DNA]</scope>
    <source>
        <strain evidence="1 2">D5</strain>
    </source>
</reference>
<comment type="caution">
    <text evidence="1">The sequence shown here is derived from an EMBL/GenBank/DDBJ whole genome shotgun (WGS) entry which is preliminary data.</text>
</comment>
<dbReference type="Proteomes" id="UP000565262">
    <property type="component" value="Unassembled WGS sequence"/>
</dbReference>
<gene>
    <name evidence="1" type="ORF">H4O21_11485</name>
</gene>
<dbReference type="AlphaFoldDB" id="A0A839IQM1"/>
<proteinExistence type="predicted"/>
<dbReference type="RefSeq" id="WP_182809015.1">
    <property type="nucleotide sequence ID" value="NZ_JACJFM010000013.1"/>
</dbReference>
<evidence type="ECO:0000313" key="2">
    <source>
        <dbReference type="Proteomes" id="UP000565262"/>
    </source>
</evidence>